<feature type="transmembrane region" description="Helical" evidence="1">
    <location>
        <begin position="133"/>
        <end position="150"/>
    </location>
</feature>
<dbReference type="Proteomes" id="UP000005090">
    <property type="component" value="Chromosome"/>
</dbReference>
<dbReference type="EMBL" id="CM001475">
    <property type="protein sequence ID" value="EIC27958.1"/>
    <property type="molecule type" value="Genomic_DNA"/>
</dbReference>
<keyword evidence="3" id="KW-1185">Reference proteome</keyword>
<keyword evidence="1" id="KW-0812">Transmembrane</keyword>
<feature type="transmembrane region" description="Helical" evidence="1">
    <location>
        <begin position="77"/>
        <end position="95"/>
    </location>
</feature>
<keyword evidence="1" id="KW-1133">Transmembrane helix</keyword>
<evidence type="ECO:0000313" key="2">
    <source>
        <dbReference type="EMBL" id="EIC27958.1"/>
    </source>
</evidence>
<dbReference type="RefSeq" id="WP_005368523.1">
    <property type="nucleotide sequence ID" value="NZ_CM001475.1"/>
</dbReference>
<name>H8GJZ9_METAL</name>
<reference evidence="2 3" key="1">
    <citation type="journal article" date="2013" name="Genome Announc.">
        <title>Genome Sequence of the Obligate Gammaproteobacterial Methanotroph Methylomicrobium album Strain BG8.</title>
        <authorList>
            <person name="Kits K.D."/>
            <person name="Kalyuzhnaya M.G."/>
            <person name="Klotz M.G."/>
            <person name="Jetten M.S."/>
            <person name="Op den Camp H.J."/>
            <person name="Vuilleumier S."/>
            <person name="Bringel F."/>
            <person name="Dispirito A.A."/>
            <person name="Murrell J.C."/>
            <person name="Bruce D."/>
            <person name="Cheng J.F."/>
            <person name="Copeland A."/>
            <person name="Goodwin L."/>
            <person name="Hauser L."/>
            <person name="Lajus A."/>
            <person name="Land M.L."/>
            <person name="Lapidus A."/>
            <person name="Lucas S."/>
            <person name="Medigue C."/>
            <person name="Pitluck S."/>
            <person name="Woyke T."/>
            <person name="Zeytun A."/>
            <person name="Stein L.Y."/>
        </authorList>
    </citation>
    <scope>NUCLEOTIDE SEQUENCE [LARGE SCALE GENOMIC DNA]</scope>
    <source>
        <strain evidence="2 3">BG8</strain>
    </source>
</reference>
<accession>H8GJZ9</accession>
<protein>
    <submittedName>
        <fullName evidence="2">Uncharacterized protein</fullName>
    </submittedName>
</protein>
<gene>
    <name evidence="2" type="ORF">Metal_0089</name>
</gene>
<organism evidence="2 3">
    <name type="scientific">Methylomicrobium album BG8</name>
    <dbReference type="NCBI Taxonomy" id="686340"/>
    <lineage>
        <taxon>Bacteria</taxon>
        <taxon>Pseudomonadati</taxon>
        <taxon>Pseudomonadota</taxon>
        <taxon>Gammaproteobacteria</taxon>
        <taxon>Methylococcales</taxon>
        <taxon>Methylococcaceae</taxon>
        <taxon>Methylomicrobium</taxon>
    </lineage>
</organism>
<evidence type="ECO:0000256" key="1">
    <source>
        <dbReference type="SAM" id="Phobius"/>
    </source>
</evidence>
<dbReference type="AlphaFoldDB" id="H8GJZ9"/>
<dbReference type="HOGENOM" id="CLU_1720170_0_0_6"/>
<sequence>MSKLIDLLLKIQYLTPFQRKTYVSSGLIGSLILVPDLYLAGAHYTLEFLHIFYESLCFMLEELIGHSLHLSKYHSQLILFYAQVVIVAGLAYKIWRTAPRLYHRTTAYLRASWLKTIKDGKQFWAELPGRKRIKVLAGCMAGMFGLYFWATS</sequence>
<proteinExistence type="predicted"/>
<feature type="transmembrane region" description="Helical" evidence="1">
    <location>
        <begin position="21"/>
        <end position="40"/>
    </location>
</feature>
<evidence type="ECO:0000313" key="3">
    <source>
        <dbReference type="Proteomes" id="UP000005090"/>
    </source>
</evidence>
<keyword evidence="1" id="KW-0472">Membrane</keyword>